<gene>
    <name evidence="6" type="ORF">CGZ94_18500</name>
</gene>
<dbReference type="Proteomes" id="UP000215896">
    <property type="component" value="Unassembled WGS sequence"/>
</dbReference>
<dbReference type="GO" id="GO:0008745">
    <property type="term" value="F:N-acetylmuramoyl-L-alanine amidase activity"/>
    <property type="evidence" value="ECO:0007669"/>
    <property type="project" value="InterPro"/>
</dbReference>
<dbReference type="Pfam" id="PF01510">
    <property type="entry name" value="Amidase_2"/>
    <property type="match status" value="1"/>
</dbReference>
<dbReference type="EMBL" id="NMVO01000017">
    <property type="protein sequence ID" value="OYO09644.1"/>
    <property type="molecule type" value="Genomic_DNA"/>
</dbReference>
<evidence type="ECO:0000259" key="5">
    <source>
        <dbReference type="SMART" id="SM00701"/>
    </source>
</evidence>
<protein>
    <recommendedName>
        <fullName evidence="8">N-acetylmuramoyl-L-alanine amidase</fullName>
    </recommendedName>
</protein>
<name>A0A255G9V6_9ACTN</name>
<evidence type="ECO:0000259" key="4">
    <source>
        <dbReference type="SMART" id="SM00644"/>
    </source>
</evidence>
<feature type="compositionally biased region" description="Low complexity" evidence="2">
    <location>
        <begin position="29"/>
        <end position="57"/>
    </location>
</feature>
<dbReference type="SMART" id="SM00701">
    <property type="entry name" value="PGRP"/>
    <property type="match status" value="1"/>
</dbReference>
<comment type="similarity">
    <text evidence="1">Belongs to the N-acetylmuramoyl-L-alanine amidase 2 family.</text>
</comment>
<keyword evidence="3" id="KW-0732">Signal</keyword>
<sequence length="720" mass="77034">MLSRRLAPLAGLSGLILLAGLTPAYAAPTKTPTPTKTATPAASATPTPGKPTATPSPRRSGTPASGRSGRTALTQLPVPALERANAPRIESGGRPGRQAAALPARETEPFTMLGVTWAPGTRTAPRIEVRLLQNGAWSDWRELAADPDTQSDDPTARPGTAPTFVGDSAGVEVRALVDEGAAQPQDLKVALIDPKLLASDANPETVQPASPRAQAPMPPGIITRAGWGADESLPGSCDSSYNRTVRAATVHHTEGNNNYTKEQSPGIVRGIYAYHVQSNGWCDVGYNFLVDKYGQIFEGRRGGITQPVKGAHAYNWNTDTMGVSLMGSYTSTMPTEVQLDATVRLIAWRLAAYYRNPWARITINGITSEVINGHRDVYSTDCPGNALYAYLPTFRQRVADAMGSFETPIKTRWEQLGGARGPAGEPRVGEAPVATGRVTEFENYDIFSAAGVRTSFTKGTIRDKYRSLGTANSFLGFPNSDEICDGRTGCFNGFTSGGVILWSANTGAHFNRGAIREKYASVGYEQGFLGYPTTDEVCSNNSCHQDFTGGSIVWSPQTGAQVVRGSILDSYRAAGGRTGFLGAPRTGEQCDSTGCRQEFVGGTIWYSFPTASHWTRGVVQARYLQMNGPRSFLGYPTTDERCANGGCRQDFTGGSLMYSAPTGAKFVRGTIREKYFSLGGGASSLGYPTTDEICSDANNCQQQFTGGRILWNRDRGAWVG</sequence>
<feature type="chain" id="PRO_5012242525" description="N-acetylmuramoyl-L-alanine amidase" evidence="3">
    <location>
        <begin position="27"/>
        <end position="720"/>
    </location>
</feature>
<dbReference type="InterPro" id="IPR006619">
    <property type="entry name" value="PGRP_domain_met/bac"/>
</dbReference>
<evidence type="ECO:0000313" key="7">
    <source>
        <dbReference type="Proteomes" id="UP000215896"/>
    </source>
</evidence>
<dbReference type="CDD" id="cd06583">
    <property type="entry name" value="PGRP"/>
    <property type="match status" value="1"/>
</dbReference>
<feature type="region of interest" description="Disordered" evidence="2">
    <location>
        <begin position="29"/>
        <end position="101"/>
    </location>
</feature>
<dbReference type="InterPro" id="IPR013207">
    <property type="entry name" value="LGFP"/>
</dbReference>
<reference evidence="6 7" key="1">
    <citation type="submission" date="2017-07" db="EMBL/GenBank/DDBJ databases">
        <title>Draft whole genome sequences of clinical Proprionibacteriaceae strains.</title>
        <authorList>
            <person name="Bernier A.-M."/>
            <person name="Bernard K."/>
            <person name="Domingo M.-C."/>
        </authorList>
    </citation>
    <scope>NUCLEOTIDE SEQUENCE [LARGE SCALE GENOMIC DNA]</scope>
    <source>
        <strain evidence="6 7">NML 030167</strain>
    </source>
</reference>
<dbReference type="Gene3D" id="3.40.80.10">
    <property type="entry name" value="Peptidoglycan recognition protein-like"/>
    <property type="match status" value="1"/>
</dbReference>
<dbReference type="GO" id="GO:0009253">
    <property type="term" value="P:peptidoglycan catabolic process"/>
    <property type="evidence" value="ECO:0007669"/>
    <property type="project" value="InterPro"/>
</dbReference>
<dbReference type="RefSeq" id="WP_094356238.1">
    <property type="nucleotide sequence ID" value="NZ_NMVK01000006.1"/>
</dbReference>
<dbReference type="InterPro" id="IPR015510">
    <property type="entry name" value="PGRP"/>
</dbReference>
<dbReference type="OrthoDB" id="9773852at2"/>
<accession>A0A255G9V6</accession>
<evidence type="ECO:0008006" key="8">
    <source>
        <dbReference type="Google" id="ProtNLM"/>
    </source>
</evidence>
<dbReference type="PANTHER" id="PTHR11022">
    <property type="entry name" value="PEPTIDOGLYCAN RECOGNITION PROTEIN"/>
    <property type="match status" value="1"/>
</dbReference>
<feature type="region of interest" description="Disordered" evidence="2">
    <location>
        <begin position="145"/>
        <end position="166"/>
    </location>
</feature>
<keyword evidence="7" id="KW-1185">Reference proteome</keyword>
<organism evidence="6 7">
    <name type="scientific">Enemella evansiae</name>
    <dbReference type="NCBI Taxonomy" id="2016499"/>
    <lineage>
        <taxon>Bacteria</taxon>
        <taxon>Bacillati</taxon>
        <taxon>Actinomycetota</taxon>
        <taxon>Actinomycetes</taxon>
        <taxon>Propionibacteriales</taxon>
        <taxon>Propionibacteriaceae</taxon>
        <taxon>Enemella</taxon>
    </lineage>
</organism>
<feature type="domain" description="N-acetylmuramoyl-L-alanine amidase" evidence="4">
    <location>
        <begin position="234"/>
        <end position="384"/>
    </location>
</feature>
<dbReference type="PANTHER" id="PTHR11022:SF41">
    <property type="entry name" value="PEPTIDOGLYCAN-RECOGNITION PROTEIN LC-RELATED"/>
    <property type="match status" value="1"/>
</dbReference>
<dbReference type="AlphaFoldDB" id="A0A255G9V6"/>
<evidence type="ECO:0000256" key="2">
    <source>
        <dbReference type="SAM" id="MobiDB-lite"/>
    </source>
</evidence>
<feature type="domain" description="Peptidoglycan recognition protein family" evidence="5">
    <location>
        <begin position="219"/>
        <end position="368"/>
    </location>
</feature>
<evidence type="ECO:0000256" key="3">
    <source>
        <dbReference type="SAM" id="SignalP"/>
    </source>
</evidence>
<dbReference type="SMART" id="SM00644">
    <property type="entry name" value="Ami_2"/>
    <property type="match status" value="1"/>
</dbReference>
<proteinExistence type="inferred from homology"/>
<dbReference type="Pfam" id="PF08310">
    <property type="entry name" value="LGFP"/>
    <property type="match status" value="5"/>
</dbReference>
<dbReference type="SUPFAM" id="SSF55846">
    <property type="entry name" value="N-acetylmuramoyl-L-alanine amidase-like"/>
    <property type="match status" value="1"/>
</dbReference>
<dbReference type="InterPro" id="IPR036505">
    <property type="entry name" value="Amidase/PGRP_sf"/>
</dbReference>
<evidence type="ECO:0000313" key="6">
    <source>
        <dbReference type="EMBL" id="OYO09644.1"/>
    </source>
</evidence>
<evidence type="ECO:0000256" key="1">
    <source>
        <dbReference type="ARBA" id="ARBA00007553"/>
    </source>
</evidence>
<feature type="signal peptide" evidence="3">
    <location>
        <begin position="1"/>
        <end position="26"/>
    </location>
</feature>
<dbReference type="InterPro" id="IPR002502">
    <property type="entry name" value="Amidase_domain"/>
</dbReference>
<comment type="caution">
    <text evidence="6">The sequence shown here is derived from an EMBL/GenBank/DDBJ whole genome shotgun (WGS) entry which is preliminary data.</text>
</comment>
<dbReference type="GO" id="GO:0008270">
    <property type="term" value="F:zinc ion binding"/>
    <property type="evidence" value="ECO:0007669"/>
    <property type="project" value="InterPro"/>
</dbReference>